<evidence type="ECO:0000313" key="1">
    <source>
        <dbReference type="EMBL" id="NIZ60315.1"/>
    </source>
</evidence>
<keyword evidence="2" id="KW-1185">Reference proteome</keyword>
<dbReference type="EMBL" id="QHLQ01000003">
    <property type="protein sequence ID" value="NIZ60315.1"/>
    <property type="molecule type" value="Genomic_DNA"/>
</dbReference>
<comment type="caution">
    <text evidence="1">The sequence shown here is derived from an EMBL/GenBank/DDBJ whole genome shotgun (WGS) entry which is preliminary data.</text>
</comment>
<sequence length="114" mass="13177">MSFQQTSQFPSPSAPPQVSFDRRELAVIMPLYGRMVAAGEWRDYGISCLRETAVFSVFKRTAEHALYRIEKHPKLRQRQGMYSVVSTDGQILKRGHELKTVLRVLERQLIRAVK</sequence>
<dbReference type="RefSeq" id="WP_167682886.1">
    <property type="nucleotide sequence ID" value="NZ_QHLQ01000003.1"/>
</dbReference>
<accession>A0ABX0W7N3</accession>
<dbReference type="InterPro" id="IPR021252">
    <property type="entry name" value="DUF2794"/>
</dbReference>
<reference evidence="1 2" key="1">
    <citation type="submission" date="2018-05" db="EMBL/GenBank/DDBJ databases">
        <authorList>
            <person name="Zhang Y.-J."/>
        </authorList>
    </citation>
    <scope>NUCLEOTIDE SEQUENCE [LARGE SCALE GENOMIC DNA]</scope>
    <source>
        <strain evidence="1 2">CY04</strain>
    </source>
</reference>
<proteinExistence type="predicted"/>
<name>A0ABX0W7N3_9RHOB</name>
<organism evidence="1 2">
    <name type="scientific">Parasedimentitalea denitrificans</name>
    <dbReference type="NCBI Taxonomy" id="2211118"/>
    <lineage>
        <taxon>Bacteria</taxon>
        <taxon>Pseudomonadati</taxon>
        <taxon>Pseudomonadota</taxon>
        <taxon>Alphaproteobacteria</taxon>
        <taxon>Rhodobacterales</taxon>
        <taxon>Paracoccaceae</taxon>
        <taxon>Parasedimentitalea</taxon>
    </lineage>
</organism>
<gene>
    <name evidence="1" type="ORF">DL239_04935</name>
</gene>
<dbReference type="Proteomes" id="UP001429564">
    <property type="component" value="Unassembled WGS sequence"/>
</dbReference>
<protein>
    <submittedName>
        <fullName evidence="1">DUF2794 domain-containing protein</fullName>
    </submittedName>
</protein>
<dbReference type="Pfam" id="PF10984">
    <property type="entry name" value="DUF2794"/>
    <property type="match status" value="1"/>
</dbReference>
<evidence type="ECO:0000313" key="2">
    <source>
        <dbReference type="Proteomes" id="UP001429564"/>
    </source>
</evidence>